<reference evidence="4 5" key="1">
    <citation type="submission" date="2015-07" db="EMBL/GenBank/DDBJ databases">
        <title>Genome analysis of myxobacterium Chondromyces crocatus Cm c5 reveals a high potential for natural compound synthesis and the genetic basis for the loss of fruiting body formation.</title>
        <authorList>
            <person name="Zaburannyi N."/>
            <person name="Bunk B."/>
            <person name="Maier J."/>
            <person name="Overmann J."/>
            <person name="Mueller R."/>
        </authorList>
    </citation>
    <scope>NUCLEOTIDE SEQUENCE [LARGE SCALE GENOMIC DNA]</scope>
    <source>
        <strain evidence="4 5">Cm c5</strain>
    </source>
</reference>
<evidence type="ECO:0000313" key="5">
    <source>
        <dbReference type="Proteomes" id="UP000067626"/>
    </source>
</evidence>
<name>A0A0K1EMC2_CHOCO</name>
<feature type="compositionally biased region" description="Low complexity" evidence="1">
    <location>
        <begin position="397"/>
        <end position="406"/>
    </location>
</feature>
<feature type="domain" description="PPM-type phosphatase" evidence="3">
    <location>
        <begin position="14"/>
        <end position="257"/>
    </location>
</feature>
<dbReference type="SMART" id="SM00332">
    <property type="entry name" value="PP2Cc"/>
    <property type="match status" value="1"/>
</dbReference>
<proteinExistence type="predicted"/>
<dbReference type="AlphaFoldDB" id="A0A0K1EMC2"/>
<dbReference type="CDD" id="cd00143">
    <property type="entry name" value="PP2Cc"/>
    <property type="match status" value="1"/>
</dbReference>
<sequence>MMPNLGSSTRLKIDFAQASDPGRDPNKQVNEDSCGVAETGLGHLAVLCDGMGGHHGGREASRTAIQTIFEVVERATPGTPPGATLKVAIEEAGRRVFQLGGPIENRGRPGSTVVAMLLHDRGVDVAHVGDSRAYVIRAGQIYPLTRDHSMVQSLIDAGMITEKQAIGHPDANKITRALGMKPEVDVEVRPESMELYPGDLLLTSSDGLTDLALNDDILGCVRQALASGTLEHACQMLVQMANDRGGHDNITVQLARVVETGGRRMTVPGEPAAIQHAMGPEPTMPATDAPIPAGPTVPWSAAPPTEPEGLAVRPTEVGSPSLADLHPGGGHAPPHRPQMATDGRASRPGHGAHAHLGQYRAEHAPGGLPLPPPATAGYVAAALNGDPARGAHGGAAGPNHGPAVAAHRPHIPDTTLNEAGHRAPERQPPRGGIVLLIIGVSAVIAVLLVMILWAVLPR</sequence>
<dbReference type="Gene3D" id="3.60.40.10">
    <property type="entry name" value="PPM-type phosphatase domain"/>
    <property type="match status" value="1"/>
</dbReference>
<evidence type="ECO:0000256" key="1">
    <source>
        <dbReference type="SAM" id="MobiDB-lite"/>
    </source>
</evidence>
<dbReference type="SMART" id="SM00331">
    <property type="entry name" value="PP2C_SIG"/>
    <property type="match status" value="1"/>
</dbReference>
<keyword evidence="2" id="KW-1133">Transmembrane helix</keyword>
<dbReference type="Pfam" id="PF00481">
    <property type="entry name" value="PP2C"/>
    <property type="match status" value="1"/>
</dbReference>
<keyword evidence="2" id="KW-0472">Membrane</keyword>
<dbReference type="InterPro" id="IPR036457">
    <property type="entry name" value="PPM-type-like_dom_sf"/>
</dbReference>
<dbReference type="OrthoDB" id="9801841at2"/>
<dbReference type="SUPFAM" id="SSF81606">
    <property type="entry name" value="PP2C-like"/>
    <property type="match status" value="1"/>
</dbReference>
<organism evidence="4 5">
    <name type="scientific">Chondromyces crocatus</name>
    <dbReference type="NCBI Taxonomy" id="52"/>
    <lineage>
        <taxon>Bacteria</taxon>
        <taxon>Pseudomonadati</taxon>
        <taxon>Myxococcota</taxon>
        <taxon>Polyangia</taxon>
        <taxon>Polyangiales</taxon>
        <taxon>Polyangiaceae</taxon>
        <taxon>Chondromyces</taxon>
    </lineage>
</organism>
<dbReference type="EMBL" id="CP012159">
    <property type="protein sequence ID" value="AKT41961.1"/>
    <property type="molecule type" value="Genomic_DNA"/>
</dbReference>
<evidence type="ECO:0000259" key="3">
    <source>
        <dbReference type="PROSITE" id="PS51746"/>
    </source>
</evidence>
<evidence type="ECO:0000313" key="4">
    <source>
        <dbReference type="EMBL" id="AKT41961.1"/>
    </source>
</evidence>
<dbReference type="InterPro" id="IPR001932">
    <property type="entry name" value="PPM-type_phosphatase-like_dom"/>
</dbReference>
<dbReference type="GO" id="GO:0004722">
    <property type="term" value="F:protein serine/threonine phosphatase activity"/>
    <property type="evidence" value="ECO:0007669"/>
    <property type="project" value="InterPro"/>
</dbReference>
<dbReference type="InterPro" id="IPR015655">
    <property type="entry name" value="PP2C"/>
</dbReference>
<dbReference type="PANTHER" id="PTHR47992">
    <property type="entry name" value="PROTEIN PHOSPHATASE"/>
    <property type="match status" value="1"/>
</dbReference>
<dbReference type="KEGG" id="ccro:CMC5_061830"/>
<accession>A0A0K1EMC2</accession>
<dbReference type="RefSeq" id="WP_156338967.1">
    <property type="nucleotide sequence ID" value="NZ_CP012159.1"/>
</dbReference>
<keyword evidence="2" id="KW-0812">Transmembrane</keyword>
<feature type="transmembrane region" description="Helical" evidence="2">
    <location>
        <begin position="433"/>
        <end position="456"/>
    </location>
</feature>
<dbReference type="PROSITE" id="PS51746">
    <property type="entry name" value="PPM_2"/>
    <property type="match status" value="1"/>
</dbReference>
<dbReference type="STRING" id="52.CMC5_061830"/>
<keyword evidence="5" id="KW-1185">Reference proteome</keyword>
<gene>
    <name evidence="4" type="ORF">CMC5_061830</name>
</gene>
<feature type="region of interest" description="Disordered" evidence="1">
    <location>
        <begin position="274"/>
        <end position="352"/>
    </location>
</feature>
<protein>
    <recommendedName>
        <fullName evidence="3">PPM-type phosphatase domain-containing protein</fullName>
    </recommendedName>
</protein>
<dbReference type="Proteomes" id="UP000067626">
    <property type="component" value="Chromosome"/>
</dbReference>
<evidence type="ECO:0000256" key="2">
    <source>
        <dbReference type="SAM" id="Phobius"/>
    </source>
</evidence>
<feature type="region of interest" description="Disordered" evidence="1">
    <location>
        <begin position="389"/>
        <end position="425"/>
    </location>
</feature>